<feature type="compositionally biased region" description="Low complexity" evidence="1">
    <location>
        <begin position="22"/>
        <end position="35"/>
    </location>
</feature>
<dbReference type="GeneID" id="81622457"/>
<dbReference type="PANTHER" id="PTHR39472">
    <property type="entry name" value="EXPRESSED PROTEIN"/>
    <property type="match status" value="1"/>
</dbReference>
<dbReference type="PANTHER" id="PTHR39472:SF1">
    <property type="entry name" value="EXPRESSED PROTEIN"/>
    <property type="match status" value="1"/>
</dbReference>
<feature type="compositionally biased region" description="Gly residues" evidence="1">
    <location>
        <begin position="283"/>
        <end position="292"/>
    </location>
</feature>
<reference evidence="2" key="2">
    <citation type="journal article" date="2023" name="IMA Fungus">
        <title>Comparative genomic study of the Penicillium genus elucidates a diverse pangenome and 15 lateral gene transfer events.</title>
        <authorList>
            <person name="Petersen C."/>
            <person name="Sorensen T."/>
            <person name="Nielsen M.R."/>
            <person name="Sondergaard T.E."/>
            <person name="Sorensen J.L."/>
            <person name="Fitzpatrick D.A."/>
            <person name="Frisvad J.C."/>
            <person name="Nielsen K.L."/>
        </authorList>
    </citation>
    <scope>NUCLEOTIDE SEQUENCE</scope>
    <source>
        <strain evidence="2">IBT 30728</strain>
    </source>
</reference>
<dbReference type="RefSeq" id="XP_056792167.1">
    <property type="nucleotide sequence ID" value="XM_056932208.1"/>
</dbReference>
<dbReference type="EMBL" id="JAPWDQ010000003">
    <property type="protein sequence ID" value="KAJ5491038.1"/>
    <property type="molecule type" value="Genomic_DNA"/>
</dbReference>
<organism evidence="2 3">
    <name type="scientific">Penicillium diatomitis</name>
    <dbReference type="NCBI Taxonomy" id="2819901"/>
    <lineage>
        <taxon>Eukaryota</taxon>
        <taxon>Fungi</taxon>
        <taxon>Dikarya</taxon>
        <taxon>Ascomycota</taxon>
        <taxon>Pezizomycotina</taxon>
        <taxon>Eurotiomycetes</taxon>
        <taxon>Eurotiomycetidae</taxon>
        <taxon>Eurotiales</taxon>
        <taxon>Aspergillaceae</taxon>
        <taxon>Penicillium</taxon>
    </lineage>
</organism>
<keyword evidence="3" id="KW-1185">Reference proteome</keyword>
<evidence type="ECO:0000313" key="2">
    <source>
        <dbReference type="EMBL" id="KAJ5491038.1"/>
    </source>
</evidence>
<sequence length="506" mass="55980">MSAFDRVRRLVGLEGGIRRQEPSPATSSSSSAVESSGDDLQSRVQVFESRGRSPGVMTNPTRAGARTDSPSPTGVETACEQRLSASLPTVPLTLTSNLDWSGHDNDRDETETFLDEEQFVADNSPVLPSPQHTLNHFLTEGYEVDPPLFVDADAANIEGSDSASSSKAPFTRGHRRRSTHVTRRDLEKFQQEVLGVENTATWYDEENGSSRPIDPFDPQLEALNRAFEAADMSMSSGAGGLPAGNVPNSGLYANYTENSPTPGMGSMSRQPSSPAHPHPGPQVNGGGPGAGGMPMNAGHQMDLHHLYEMVLELSEVLKNNREVTKSIVSSAEEIMKHGTSEDASTALRQVNGEITAARISELERALAKEKRLNEVLKHEQAENVKLIGDYETSVGLMVEQIRNYCQNNNMHYLYQKRHYNNLLQAERDAHLDSRLDRDYWHTQTMRCAQMIRTASRLRSEEEELPIRIVAGLQNEVRAYRNALGMEPEKPEQEYGWEILKDVPGLE</sequence>
<accession>A0A9X0BZ93</accession>
<name>A0A9X0BZ93_9EURO</name>
<dbReference type="AlphaFoldDB" id="A0A9X0BZ93"/>
<dbReference type="Proteomes" id="UP001148312">
    <property type="component" value="Unassembled WGS sequence"/>
</dbReference>
<feature type="compositionally biased region" description="Polar residues" evidence="1">
    <location>
        <begin position="255"/>
        <end position="273"/>
    </location>
</feature>
<gene>
    <name evidence="2" type="ORF">N7539_002605</name>
</gene>
<evidence type="ECO:0000256" key="1">
    <source>
        <dbReference type="SAM" id="MobiDB-lite"/>
    </source>
</evidence>
<feature type="region of interest" description="Disordered" evidence="1">
    <location>
        <begin position="252"/>
        <end position="295"/>
    </location>
</feature>
<feature type="compositionally biased region" description="Polar residues" evidence="1">
    <location>
        <begin position="159"/>
        <end position="168"/>
    </location>
</feature>
<feature type="compositionally biased region" description="Basic residues" evidence="1">
    <location>
        <begin position="172"/>
        <end position="181"/>
    </location>
</feature>
<reference evidence="2" key="1">
    <citation type="submission" date="2022-12" db="EMBL/GenBank/DDBJ databases">
        <authorList>
            <person name="Petersen C."/>
        </authorList>
    </citation>
    <scope>NUCLEOTIDE SEQUENCE</scope>
    <source>
        <strain evidence="2">IBT 30728</strain>
    </source>
</reference>
<feature type="region of interest" description="Disordered" evidence="1">
    <location>
        <begin position="11"/>
        <end position="77"/>
    </location>
</feature>
<comment type="caution">
    <text evidence="2">The sequence shown here is derived from an EMBL/GenBank/DDBJ whole genome shotgun (WGS) entry which is preliminary data.</text>
</comment>
<protein>
    <submittedName>
        <fullName evidence="2">Uncharacterized protein</fullName>
    </submittedName>
</protein>
<feature type="region of interest" description="Disordered" evidence="1">
    <location>
        <begin position="159"/>
        <end position="184"/>
    </location>
</feature>
<evidence type="ECO:0000313" key="3">
    <source>
        <dbReference type="Proteomes" id="UP001148312"/>
    </source>
</evidence>
<proteinExistence type="predicted"/>